<dbReference type="EMBL" id="JANSHE010003440">
    <property type="protein sequence ID" value="KAJ2986080.1"/>
    <property type="molecule type" value="Genomic_DNA"/>
</dbReference>
<organism evidence="1 2">
    <name type="scientific">Trametes sanguinea</name>
    <dbReference type="NCBI Taxonomy" id="158606"/>
    <lineage>
        <taxon>Eukaryota</taxon>
        <taxon>Fungi</taxon>
        <taxon>Dikarya</taxon>
        <taxon>Basidiomycota</taxon>
        <taxon>Agaricomycotina</taxon>
        <taxon>Agaricomycetes</taxon>
        <taxon>Polyporales</taxon>
        <taxon>Polyporaceae</taxon>
        <taxon>Trametes</taxon>
    </lineage>
</organism>
<name>A0ACC1P2P9_9APHY</name>
<evidence type="ECO:0000313" key="2">
    <source>
        <dbReference type="Proteomes" id="UP001144978"/>
    </source>
</evidence>
<comment type="caution">
    <text evidence="1">The sequence shown here is derived from an EMBL/GenBank/DDBJ whole genome shotgun (WGS) entry which is preliminary data.</text>
</comment>
<dbReference type="Proteomes" id="UP001144978">
    <property type="component" value="Unassembled WGS sequence"/>
</dbReference>
<gene>
    <name evidence="1" type="ORF">NUW54_g9910</name>
</gene>
<protein>
    <submittedName>
        <fullName evidence="1">Uncharacterized protein</fullName>
    </submittedName>
</protein>
<proteinExistence type="predicted"/>
<reference evidence="1" key="1">
    <citation type="submission" date="2022-08" db="EMBL/GenBank/DDBJ databases">
        <title>Genome Sequence of Pycnoporus sanguineus.</title>
        <authorList>
            <person name="Buettner E."/>
        </authorList>
    </citation>
    <scope>NUCLEOTIDE SEQUENCE</scope>
    <source>
        <strain evidence="1">CG-C14</strain>
    </source>
</reference>
<evidence type="ECO:0000313" key="1">
    <source>
        <dbReference type="EMBL" id="KAJ2986080.1"/>
    </source>
</evidence>
<accession>A0ACC1P2P9</accession>
<keyword evidence="2" id="KW-1185">Reference proteome</keyword>
<sequence>MELRQAEVAETLQGNTHHARIRGPVRPAKELKLPILRKQAKKMAGREGGLSFDDSQPKKITHAMLDDDWLGSEHGSEFRSIHYVADWVAGETEVVDEGAGAGRADGEDEE</sequence>